<organism evidence="4 5">
    <name type="scientific">Sphaerobolus stellatus (strain SS14)</name>
    <dbReference type="NCBI Taxonomy" id="990650"/>
    <lineage>
        <taxon>Eukaryota</taxon>
        <taxon>Fungi</taxon>
        <taxon>Dikarya</taxon>
        <taxon>Basidiomycota</taxon>
        <taxon>Agaricomycotina</taxon>
        <taxon>Agaricomycetes</taxon>
        <taxon>Phallomycetidae</taxon>
        <taxon>Geastrales</taxon>
        <taxon>Sphaerobolaceae</taxon>
        <taxon>Sphaerobolus</taxon>
    </lineage>
</organism>
<dbReference type="HOGENOM" id="CLU_1262223_0_0_1"/>
<gene>
    <name evidence="4" type="ORF">M422DRAFT_265231</name>
</gene>
<keyword evidence="2" id="KW-0812">Transmembrane</keyword>
<name>A0A0C9TRV7_SPHS4</name>
<keyword evidence="2" id="KW-1133">Transmembrane helix</keyword>
<feature type="transmembrane region" description="Helical" evidence="2">
    <location>
        <begin position="134"/>
        <end position="158"/>
    </location>
</feature>
<feature type="region of interest" description="Disordered" evidence="1">
    <location>
        <begin position="17"/>
        <end position="40"/>
    </location>
</feature>
<evidence type="ECO:0000259" key="3">
    <source>
        <dbReference type="Pfam" id="PF20153"/>
    </source>
</evidence>
<feature type="domain" description="DUF6535" evidence="3">
    <location>
        <begin position="48"/>
        <end position="213"/>
    </location>
</feature>
<dbReference type="Proteomes" id="UP000054279">
    <property type="component" value="Unassembled WGS sequence"/>
</dbReference>
<dbReference type="AlphaFoldDB" id="A0A0C9TRV7"/>
<keyword evidence="5" id="KW-1185">Reference proteome</keyword>
<protein>
    <recommendedName>
        <fullName evidence="3">DUF6535 domain-containing protein</fullName>
    </recommendedName>
</protein>
<evidence type="ECO:0000313" key="5">
    <source>
        <dbReference type="Proteomes" id="UP000054279"/>
    </source>
</evidence>
<keyword evidence="2" id="KW-0472">Membrane</keyword>
<dbReference type="EMBL" id="KN837220">
    <property type="protein sequence ID" value="KIJ32893.1"/>
    <property type="molecule type" value="Genomic_DNA"/>
</dbReference>
<dbReference type="Pfam" id="PF20153">
    <property type="entry name" value="DUF6535"/>
    <property type="match status" value="1"/>
</dbReference>
<sequence length="219" mass="24271">MDPHTTVFSSRFPEALGSVDDEFGRPMQENSGDLKEGDKQALSSRAAQYERVSNQEDEKLTSKWNNYLNIQPLFAGFLAGVNATFLVQIQTSLQPNPGDTTNTLLAILIEQLSNNGTSLPVPQTDQLTFQTESLLFIEILSSLSLLVSLIASFFAVLAKQWVGSFTTSRFVSGTAYERGVHRYHKANGLKQWKFEEITGVISLLIQSEVLPFASPLLRP</sequence>
<evidence type="ECO:0000313" key="4">
    <source>
        <dbReference type="EMBL" id="KIJ32893.1"/>
    </source>
</evidence>
<evidence type="ECO:0000256" key="2">
    <source>
        <dbReference type="SAM" id="Phobius"/>
    </source>
</evidence>
<dbReference type="InterPro" id="IPR045338">
    <property type="entry name" value="DUF6535"/>
</dbReference>
<evidence type="ECO:0000256" key="1">
    <source>
        <dbReference type="SAM" id="MobiDB-lite"/>
    </source>
</evidence>
<proteinExistence type="predicted"/>
<accession>A0A0C9TRV7</accession>
<dbReference type="OrthoDB" id="3219854at2759"/>
<reference evidence="4 5" key="1">
    <citation type="submission" date="2014-06" db="EMBL/GenBank/DDBJ databases">
        <title>Evolutionary Origins and Diversification of the Mycorrhizal Mutualists.</title>
        <authorList>
            <consortium name="DOE Joint Genome Institute"/>
            <consortium name="Mycorrhizal Genomics Consortium"/>
            <person name="Kohler A."/>
            <person name="Kuo A."/>
            <person name="Nagy L.G."/>
            <person name="Floudas D."/>
            <person name="Copeland A."/>
            <person name="Barry K.W."/>
            <person name="Cichocki N."/>
            <person name="Veneault-Fourrey C."/>
            <person name="LaButti K."/>
            <person name="Lindquist E.A."/>
            <person name="Lipzen A."/>
            <person name="Lundell T."/>
            <person name="Morin E."/>
            <person name="Murat C."/>
            <person name="Riley R."/>
            <person name="Ohm R."/>
            <person name="Sun H."/>
            <person name="Tunlid A."/>
            <person name="Henrissat B."/>
            <person name="Grigoriev I.V."/>
            <person name="Hibbett D.S."/>
            <person name="Martin F."/>
        </authorList>
    </citation>
    <scope>NUCLEOTIDE SEQUENCE [LARGE SCALE GENOMIC DNA]</scope>
    <source>
        <strain evidence="4 5">SS14</strain>
    </source>
</reference>